<feature type="compositionally biased region" description="Basic and acidic residues" evidence="3">
    <location>
        <begin position="635"/>
        <end position="644"/>
    </location>
</feature>
<sequence length="1094" mass="121033">MLSAEFRKAPCRASPSFGPSAEPAGPGAAPCALRSLRAVWFPNTKVLNRLLLDRNQITNLTQGSFKGANLHRLRHLDLSNNFISFVEEDAFQPLPQLQEVDLSRNMLAHMPDAFTPLKQLSLLCLEGNHWSCTRDLYPLPRFLRNLAKSSARTLHNTKDLNCEVFPLAMATAKSMLRLSETNCDSKGHNVTLALKDRRPLLPGQDVALFTVLGFAGAIGLTCAGLIIFNWKLQQGRANERTSENLCCRTLNESLCAHEARNGHAVGYCNCHLTRENETEVMSDVGSRKETPLRQENSHRAMLASRSTALDVSFRKLKGRGHGAHSAHSCLGDELLQAGCFGPSGNKKALYDADLVTRCYPKTAEKSNNQKHGEVQSQILPQHGKTTTDMSSDTFRSRYATSVSTLAGVSLGKHLTNESWQPPIGKGDNAAQRLFITSSSSKEQEPGERVVGRIAHRRSMGYDHDQDPLKPSKPANSHPNTSFTCKYVSWDMFQDFMREKPDRREHTESEKQQIQINRAIEKFLRSQENKGKSRLSGKIKKACSTKRVKFQDPNLVPAKGLVVSAETPDSWRQGDSESQHPTSLDFKIGTSLEEIKETREKLPEHQTLKKKRLKPSLLREKVKGQNLRIKVDLHPFGKTRVHPEESISEPNKRHKQTRLPPRRAARTSERKFKTVSSVSSQLLERSSHARLTCSKGLLEHALDQTPYQERNGTFRADSSSVDNRGSEQGSCYPTGHVPNRSLLMVPQPSGRAAEHQHSHPLLSLEQTENVTRPQGEVFGPSPACLGNGENSILRSQHSRGVIDHAVMVSTQHSNRDKLKINELNQFTLSLGDQVIDTFSKDHILDEIQALEQEEPKSSHEWCGSEEKPFMNTFNMSHGTVENCIVDGKENEVGDKISPIKGRVSSPTAGIHSYDNLPCMVLHRLPHQHKCSRRGTDSNTLSRGDNGGEPAAAATQAGVGERRQTLQERDANSHAATQMGPAEDKQQILESSRKEKLVLGYPSSDKETISIKDSSKVETSMLPSKIEPQTQNHGPHCRCPGDNQPDGDDGEHGEVAASGGTPGAPYLSQELNAIHSEIGNGVPLIPNSRNGAEHPA</sequence>
<evidence type="ECO:0000256" key="1">
    <source>
        <dbReference type="ARBA" id="ARBA00022614"/>
    </source>
</evidence>
<feature type="compositionally biased region" description="Basic and acidic residues" evidence="3">
    <location>
        <begin position="958"/>
        <end position="970"/>
    </location>
</feature>
<dbReference type="InterPro" id="IPR050541">
    <property type="entry name" value="LRR_TM_domain-containing"/>
</dbReference>
<dbReference type="SMART" id="SM00369">
    <property type="entry name" value="LRR_TYP"/>
    <property type="match status" value="3"/>
</dbReference>
<dbReference type="PROSITE" id="PS51450">
    <property type="entry name" value="LRR"/>
    <property type="match status" value="1"/>
</dbReference>
<feature type="compositionally biased region" description="Polar residues" evidence="3">
    <location>
        <begin position="1015"/>
        <end position="1031"/>
    </location>
</feature>
<keyword evidence="2" id="KW-0677">Repeat</keyword>
<evidence type="ECO:0000313" key="5">
    <source>
        <dbReference type="EMBL" id="GAB1288262.1"/>
    </source>
</evidence>
<dbReference type="Pfam" id="PF13855">
    <property type="entry name" value="LRR_8"/>
    <property type="match status" value="1"/>
</dbReference>
<feature type="region of interest" description="Disordered" evidence="3">
    <location>
        <begin position="460"/>
        <end position="480"/>
    </location>
</feature>
<name>A0ABQ0EMY6_APOSI</name>
<keyword evidence="4" id="KW-0472">Membrane</keyword>
<evidence type="ECO:0000256" key="3">
    <source>
        <dbReference type="SAM" id="MobiDB-lite"/>
    </source>
</evidence>
<feature type="compositionally biased region" description="Basic and acidic residues" evidence="3">
    <location>
        <begin position="460"/>
        <end position="469"/>
    </location>
</feature>
<dbReference type="Gene3D" id="3.80.10.10">
    <property type="entry name" value="Ribonuclease Inhibitor"/>
    <property type="match status" value="1"/>
</dbReference>
<feature type="region of interest" description="Disordered" evidence="3">
    <location>
        <begin position="1"/>
        <end position="24"/>
    </location>
</feature>
<dbReference type="SUPFAM" id="SSF52058">
    <property type="entry name" value="L domain-like"/>
    <property type="match status" value="1"/>
</dbReference>
<keyword evidence="6" id="KW-1185">Reference proteome</keyword>
<feature type="region of interest" description="Disordered" evidence="3">
    <location>
        <begin position="635"/>
        <end position="683"/>
    </location>
</feature>
<dbReference type="PANTHER" id="PTHR24369:SF161">
    <property type="entry name" value="LEUCINE-RICH REPEAT-CONTAINING PROTEIN 53"/>
    <property type="match status" value="1"/>
</dbReference>
<organism evidence="5 6">
    <name type="scientific">Apodemus speciosus</name>
    <name type="common">Large Japanese field mouse</name>
    <dbReference type="NCBI Taxonomy" id="105296"/>
    <lineage>
        <taxon>Eukaryota</taxon>
        <taxon>Metazoa</taxon>
        <taxon>Chordata</taxon>
        <taxon>Craniata</taxon>
        <taxon>Vertebrata</taxon>
        <taxon>Euteleostomi</taxon>
        <taxon>Mammalia</taxon>
        <taxon>Eutheria</taxon>
        <taxon>Euarchontoglires</taxon>
        <taxon>Glires</taxon>
        <taxon>Rodentia</taxon>
        <taxon>Myomorpha</taxon>
        <taxon>Muroidea</taxon>
        <taxon>Muridae</taxon>
        <taxon>Murinae</taxon>
        <taxon>Apodemus</taxon>
    </lineage>
</organism>
<feature type="compositionally biased region" description="Polar residues" evidence="3">
    <location>
        <begin position="704"/>
        <end position="730"/>
    </location>
</feature>
<feature type="region of interest" description="Disordered" evidence="3">
    <location>
        <begin position="997"/>
        <end position="1094"/>
    </location>
</feature>
<dbReference type="EMBL" id="BAAFST010000003">
    <property type="protein sequence ID" value="GAB1288262.1"/>
    <property type="molecule type" value="Genomic_DNA"/>
</dbReference>
<feature type="compositionally biased region" description="Basic and acidic residues" evidence="3">
    <location>
        <begin position="1002"/>
        <end position="1014"/>
    </location>
</feature>
<feature type="compositionally biased region" description="Low complexity" evidence="3">
    <location>
        <begin position="13"/>
        <end position="24"/>
    </location>
</feature>
<feature type="region of interest" description="Disordered" evidence="3">
    <location>
        <begin position="703"/>
        <end position="739"/>
    </location>
</feature>
<evidence type="ECO:0000256" key="4">
    <source>
        <dbReference type="SAM" id="Phobius"/>
    </source>
</evidence>
<keyword evidence="4" id="KW-1133">Transmembrane helix</keyword>
<feature type="compositionally biased region" description="Low complexity" evidence="3">
    <location>
        <begin position="674"/>
        <end position="683"/>
    </location>
</feature>
<reference evidence="5 6" key="1">
    <citation type="submission" date="2024-08" db="EMBL/GenBank/DDBJ databases">
        <title>The draft genome of Apodemus speciosus.</title>
        <authorList>
            <person name="Nabeshima K."/>
            <person name="Suzuki S."/>
            <person name="Onuma M."/>
        </authorList>
    </citation>
    <scope>NUCLEOTIDE SEQUENCE [LARGE SCALE GENOMIC DNA]</scope>
    <source>
        <strain evidence="5">IB14-021</strain>
    </source>
</reference>
<protein>
    <submittedName>
        <fullName evidence="5">Leucine-rich repeat-containing protein 4C</fullName>
    </submittedName>
</protein>
<feature type="region of interest" description="Disordered" evidence="3">
    <location>
        <begin position="927"/>
        <end position="985"/>
    </location>
</feature>
<feature type="transmembrane region" description="Helical" evidence="4">
    <location>
        <begin position="206"/>
        <end position="230"/>
    </location>
</feature>
<dbReference type="PANTHER" id="PTHR24369">
    <property type="entry name" value="ANTIGEN BSP, PUTATIVE-RELATED"/>
    <property type="match status" value="1"/>
</dbReference>
<comment type="caution">
    <text evidence="5">The sequence shown here is derived from an EMBL/GenBank/DDBJ whole genome shotgun (WGS) entry which is preliminary data.</text>
</comment>
<dbReference type="Proteomes" id="UP001623349">
    <property type="component" value="Unassembled WGS sequence"/>
</dbReference>
<keyword evidence="1" id="KW-0433">Leucine-rich repeat</keyword>
<evidence type="ECO:0000313" key="6">
    <source>
        <dbReference type="Proteomes" id="UP001623349"/>
    </source>
</evidence>
<keyword evidence="4" id="KW-0812">Transmembrane</keyword>
<gene>
    <name evidence="5" type="ORF">APTSU1_000349200</name>
</gene>
<dbReference type="InterPro" id="IPR032675">
    <property type="entry name" value="LRR_dom_sf"/>
</dbReference>
<dbReference type="InterPro" id="IPR003591">
    <property type="entry name" value="Leu-rich_rpt_typical-subtyp"/>
</dbReference>
<proteinExistence type="predicted"/>
<feature type="compositionally biased region" description="Basic residues" evidence="3">
    <location>
        <begin position="651"/>
        <end position="664"/>
    </location>
</feature>
<evidence type="ECO:0000256" key="2">
    <source>
        <dbReference type="ARBA" id="ARBA00022737"/>
    </source>
</evidence>
<dbReference type="InterPro" id="IPR001611">
    <property type="entry name" value="Leu-rich_rpt"/>
</dbReference>
<accession>A0ABQ0EMY6</accession>